<dbReference type="AlphaFoldDB" id="A0A1H7H7N9"/>
<dbReference type="GO" id="GO:0016740">
    <property type="term" value="F:transferase activity"/>
    <property type="evidence" value="ECO:0007669"/>
    <property type="project" value="UniProtKB-KW"/>
</dbReference>
<dbReference type="STRING" id="1396821.SAMN05444515_10259"/>
<evidence type="ECO:0000259" key="1">
    <source>
        <dbReference type="PROSITE" id="PS50206"/>
    </source>
</evidence>
<protein>
    <submittedName>
        <fullName evidence="2">Rhodanese-related sulfurtransferase</fullName>
    </submittedName>
</protein>
<dbReference type="RefSeq" id="WP_090250703.1">
    <property type="nucleotide sequence ID" value="NZ_FOAA01000002.1"/>
</dbReference>
<reference evidence="3" key="1">
    <citation type="submission" date="2016-10" db="EMBL/GenBank/DDBJ databases">
        <authorList>
            <person name="Varghese N."/>
            <person name="Submissions S."/>
        </authorList>
    </citation>
    <scope>NUCLEOTIDE SEQUENCE [LARGE SCALE GENOMIC DNA]</scope>
    <source>
        <strain evidence="3">DSM 241</strain>
    </source>
</reference>
<dbReference type="OrthoDB" id="9811849at2"/>
<evidence type="ECO:0000313" key="3">
    <source>
        <dbReference type="Proteomes" id="UP000199256"/>
    </source>
</evidence>
<dbReference type="Pfam" id="PF00581">
    <property type="entry name" value="Rhodanese"/>
    <property type="match status" value="1"/>
</dbReference>
<gene>
    <name evidence="2" type="ORF">SAMN05444515_10259</name>
</gene>
<dbReference type="InterPro" id="IPR052204">
    <property type="entry name" value="PpiC/parvulin_rotamase"/>
</dbReference>
<evidence type="ECO:0000313" key="2">
    <source>
        <dbReference type="EMBL" id="SEK45010.1"/>
    </source>
</evidence>
<keyword evidence="3" id="KW-1185">Reference proteome</keyword>
<dbReference type="SUPFAM" id="SSF52821">
    <property type="entry name" value="Rhodanese/Cell cycle control phosphatase"/>
    <property type="match status" value="1"/>
</dbReference>
<dbReference type="PANTHER" id="PTHR43629:SF2">
    <property type="entry name" value="RHODANESE-LIKE_PPIC DOMAIN-CONTAINING PROTEIN 12, CHLOROPLASTIC"/>
    <property type="match status" value="1"/>
</dbReference>
<dbReference type="PANTHER" id="PTHR43629">
    <property type="entry name" value="PEPTIDYL-PROLYL CIS-TRANS ISOMERASE"/>
    <property type="match status" value="1"/>
</dbReference>
<organism evidence="2 3">
    <name type="scientific">Ectothiorhodospira marina</name>
    <dbReference type="NCBI Taxonomy" id="1396821"/>
    <lineage>
        <taxon>Bacteria</taxon>
        <taxon>Pseudomonadati</taxon>
        <taxon>Pseudomonadota</taxon>
        <taxon>Gammaproteobacteria</taxon>
        <taxon>Chromatiales</taxon>
        <taxon>Ectothiorhodospiraceae</taxon>
        <taxon>Ectothiorhodospira</taxon>
    </lineage>
</organism>
<dbReference type="Proteomes" id="UP000199256">
    <property type="component" value="Unassembled WGS sequence"/>
</dbReference>
<name>A0A1H7H7N9_9GAMM</name>
<keyword evidence="2" id="KW-0808">Transferase</keyword>
<feature type="domain" description="Rhodanese" evidence="1">
    <location>
        <begin position="16"/>
        <end position="104"/>
    </location>
</feature>
<dbReference type="EMBL" id="FOAA01000002">
    <property type="protein sequence ID" value="SEK45010.1"/>
    <property type="molecule type" value="Genomic_DNA"/>
</dbReference>
<dbReference type="SMART" id="SM00450">
    <property type="entry name" value="RHOD"/>
    <property type="match status" value="1"/>
</dbReference>
<dbReference type="InterPro" id="IPR036873">
    <property type="entry name" value="Rhodanese-like_dom_sf"/>
</dbReference>
<sequence length="106" mass="12368">MQRLTANQLYDHLHSTQEPPRLIDVREHWEYEIVHLEGTQLFPLGQIHELEEALDPDEEVVLICHHGIRSLQVAHYLEHQGFTRVINLEGGIDAWARQVDPTLPTY</sequence>
<dbReference type="InterPro" id="IPR001763">
    <property type="entry name" value="Rhodanese-like_dom"/>
</dbReference>
<dbReference type="PROSITE" id="PS50206">
    <property type="entry name" value="RHODANESE_3"/>
    <property type="match status" value="1"/>
</dbReference>
<proteinExistence type="predicted"/>
<dbReference type="Gene3D" id="3.40.250.10">
    <property type="entry name" value="Rhodanese-like domain"/>
    <property type="match status" value="1"/>
</dbReference>
<accession>A0A1H7H7N9</accession>